<evidence type="ECO:0000256" key="1">
    <source>
        <dbReference type="ARBA" id="ARBA00022723"/>
    </source>
</evidence>
<feature type="compositionally biased region" description="Polar residues" evidence="4">
    <location>
        <begin position="333"/>
        <end position="342"/>
    </location>
</feature>
<feature type="compositionally biased region" description="Low complexity" evidence="4">
    <location>
        <begin position="92"/>
        <end position="104"/>
    </location>
</feature>
<dbReference type="SMART" id="SM00249">
    <property type="entry name" value="PHD"/>
    <property type="match status" value="1"/>
</dbReference>
<sequence>MAPARKSSRAKGKTKKAEADTDVIRCICKSLDDEGIMVMCETCQVWQHCSCVGLGEGKATPELYYCELCQPQLHPFSVRDGVVLSKVDRQQQQKATASSGSATKAPRKRPISATKDTPVDETAIADSAPSTPTRRAKKTRVAPSNRTSSDHDTGDELQDNVVFKTAVPKTAMTKKSKSVRSTKSQPTPGNSSPPSPSIAAPQPDPAPVTSNDTKKNSQNTSSEKKHEPQAPVHPPSFKKKSKCRRPSRTKSPAPQQTEATSPKATDACSSPNAALSSSVSPSSSPTHRSVHSATPNTTQEETPCSRPTSKKVDQHSGTPYSRPTSKKVDHQPETSNSRPTTKNVDHHPEPAEKPFKAKIPNKRTSMATMLKRVTELAANISELKERRVKDQQYDRWALFRGHTPDNGSVMNSNSPRQNKQPAAAKQTSVPWPSPPMSDRASPVHTHCSRSNSGSSSSMGGECDTVPSRTWYKQIRDYVKHGVPMDQPSSSSPSTSTASRRPKAKSQVPLTPSQPQQATYFVLGVEDDMEERPIIPTKPDPILETMDALSAKLLKFQEASVSQEQQN</sequence>
<dbReference type="AlphaFoldDB" id="A0A9P8D0X1"/>
<evidence type="ECO:0000259" key="5">
    <source>
        <dbReference type="SMART" id="SM00249"/>
    </source>
</evidence>
<feature type="compositionally biased region" description="Basic residues" evidence="4">
    <location>
        <begin position="236"/>
        <end position="248"/>
    </location>
</feature>
<feature type="compositionally biased region" description="Low complexity" evidence="4">
    <location>
        <begin position="269"/>
        <end position="293"/>
    </location>
</feature>
<evidence type="ECO:0000256" key="4">
    <source>
        <dbReference type="SAM" id="MobiDB-lite"/>
    </source>
</evidence>
<dbReference type="PANTHER" id="PTHR47793">
    <property type="entry name" value="HISTONE DEACETYLASE COMPLEX SUBUNIT CTI6"/>
    <property type="match status" value="1"/>
</dbReference>
<evidence type="ECO:0000313" key="6">
    <source>
        <dbReference type="EMBL" id="KAG9326469.1"/>
    </source>
</evidence>
<keyword evidence="3" id="KW-0862">Zinc</keyword>
<feature type="domain" description="Zinc finger PHD-type" evidence="5">
    <location>
        <begin position="25"/>
        <end position="70"/>
    </location>
</feature>
<dbReference type="GO" id="GO:0061186">
    <property type="term" value="P:negative regulation of silent mating-type cassette heterochromatin formation"/>
    <property type="evidence" value="ECO:0007669"/>
    <property type="project" value="TreeGrafter"/>
</dbReference>
<name>A0A9P8D0X1_MORAP</name>
<dbReference type="InterPro" id="IPR013083">
    <property type="entry name" value="Znf_RING/FYVE/PHD"/>
</dbReference>
<feature type="compositionally biased region" description="Polar residues" evidence="4">
    <location>
        <begin position="208"/>
        <end position="221"/>
    </location>
</feature>
<feature type="compositionally biased region" description="Low complexity" evidence="4">
    <location>
        <begin position="487"/>
        <end position="498"/>
    </location>
</feature>
<feature type="compositionally biased region" description="Polar residues" evidence="4">
    <location>
        <begin position="294"/>
        <end position="307"/>
    </location>
</feature>
<gene>
    <name evidence="6" type="ORF">KVV02_001648</name>
</gene>
<accession>A0A9P8D0X1</accession>
<feature type="compositionally biased region" description="Pro residues" evidence="4">
    <location>
        <begin position="191"/>
        <end position="206"/>
    </location>
</feature>
<dbReference type="InterPro" id="IPR001965">
    <property type="entry name" value="Znf_PHD"/>
</dbReference>
<feature type="compositionally biased region" description="Basic and acidic residues" evidence="4">
    <location>
        <begin position="343"/>
        <end position="355"/>
    </location>
</feature>
<feature type="compositionally biased region" description="Low complexity" evidence="4">
    <location>
        <begin position="181"/>
        <end position="190"/>
    </location>
</feature>
<dbReference type="InterPro" id="IPR011011">
    <property type="entry name" value="Znf_FYVE_PHD"/>
</dbReference>
<keyword evidence="2" id="KW-0863">Zinc-finger</keyword>
<keyword evidence="1" id="KW-0479">Metal-binding</keyword>
<dbReference type="PANTHER" id="PTHR47793:SF1">
    <property type="entry name" value="HISTONE DEACETYLASE COMPLEX SUBUNIT CTI6"/>
    <property type="match status" value="1"/>
</dbReference>
<feature type="compositionally biased region" description="Polar residues" evidence="4">
    <location>
        <begin position="405"/>
        <end position="430"/>
    </location>
</feature>
<comment type="caution">
    <text evidence="6">The sequence shown here is derived from an EMBL/GenBank/DDBJ whole genome shotgun (WGS) entry which is preliminary data.</text>
</comment>
<dbReference type="GO" id="GO:0033698">
    <property type="term" value="C:Rpd3L complex"/>
    <property type="evidence" value="ECO:0007669"/>
    <property type="project" value="TreeGrafter"/>
</dbReference>
<dbReference type="EMBL" id="JAIFTL010000019">
    <property type="protein sequence ID" value="KAG9326469.1"/>
    <property type="molecule type" value="Genomic_DNA"/>
</dbReference>
<protein>
    <recommendedName>
        <fullName evidence="5">Zinc finger PHD-type domain-containing protein</fullName>
    </recommendedName>
</protein>
<dbReference type="GO" id="GO:0008270">
    <property type="term" value="F:zinc ion binding"/>
    <property type="evidence" value="ECO:0007669"/>
    <property type="project" value="UniProtKB-KW"/>
</dbReference>
<dbReference type="SUPFAM" id="SSF57903">
    <property type="entry name" value="FYVE/PHD zinc finger"/>
    <property type="match status" value="1"/>
</dbReference>
<proteinExistence type="predicted"/>
<evidence type="ECO:0000256" key="3">
    <source>
        <dbReference type="ARBA" id="ARBA00022833"/>
    </source>
</evidence>
<dbReference type="InterPro" id="IPR053051">
    <property type="entry name" value="HDAC_complex_subunit"/>
</dbReference>
<dbReference type="Pfam" id="PF20826">
    <property type="entry name" value="PHD_5"/>
    <property type="match status" value="1"/>
</dbReference>
<reference evidence="6" key="1">
    <citation type="submission" date="2021-07" db="EMBL/GenBank/DDBJ databases">
        <title>Draft genome of Mortierella alpina, strain LL118, isolated from an aspen leaf litter sample.</title>
        <authorList>
            <person name="Yang S."/>
            <person name="Vinatzer B.A."/>
        </authorList>
    </citation>
    <scope>NUCLEOTIDE SEQUENCE</scope>
    <source>
        <strain evidence="6">LL118</strain>
    </source>
</reference>
<feature type="compositionally biased region" description="Low complexity" evidence="4">
    <location>
        <begin position="448"/>
        <end position="460"/>
    </location>
</feature>
<dbReference type="GO" id="GO:0070210">
    <property type="term" value="C:Rpd3L-Expanded complex"/>
    <property type="evidence" value="ECO:0007669"/>
    <property type="project" value="TreeGrafter"/>
</dbReference>
<feature type="region of interest" description="Disordered" evidence="4">
    <location>
        <begin position="89"/>
        <end position="364"/>
    </location>
</feature>
<organism evidence="6 7">
    <name type="scientific">Mortierella alpina</name>
    <name type="common">Oleaginous fungus</name>
    <name type="synonym">Mortierella renispora</name>
    <dbReference type="NCBI Taxonomy" id="64518"/>
    <lineage>
        <taxon>Eukaryota</taxon>
        <taxon>Fungi</taxon>
        <taxon>Fungi incertae sedis</taxon>
        <taxon>Mucoromycota</taxon>
        <taxon>Mortierellomycotina</taxon>
        <taxon>Mortierellomycetes</taxon>
        <taxon>Mortierellales</taxon>
        <taxon>Mortierellaceae</taxon>
        <taxon>Mortierella</taxon>
    </lineage>
</organism>
<dbReference type="PROSITE" id="PS01359">
    <property type="entry name" value="ZF_PHD_1"/>
    <property type="match status" value="1"/>
</dbReference>
<dbReference type="InterPro" id="IPR019786">
    <property type="entry name" value="Zinc_finger_PHD-type_CS"/>
</dbReference>
<feature type="compositionally biased region" description="Polar residues" evidence="4">
    <location>
        <begin position="249"/>
        <end position="263"/>
    </location>
</feature>
<dbReference type="Proteomes" id="UP000717515">
    <property type="component" value="Unassembled WGS sequence"/>
</dbReference>
<dbReference type="Gene3D" id="3.30.40.10">
    <property type="entry name" value="Zinc/RING finger domain, C3HC4 (zinc finger)"/>
    <property type="match status" value="1"/>
</dbReference>
<dbReference type="GO" id="GO:0061188">
    <property type="term" value="P:negative regulation of rDNA heterochromatin formation"/>
    <property type="evidence" value="ECO:0007669"/>
    <property type="project" value="TreeGrafter"/>
</dbReference>
<evidence type="ECO:0000313" key="7">
    <source>
        <dbReference type="Proteomes" id="UP000717515"/>
    </source>
</evidence>
<evidence type="ECO:0000256" key="2">
    <source>
        <dbReference type="ARBA" id="ARBA00022771"/>
    </source>
</evidence>
<feature type="region of interest" description="Disordered" evidence="4">
    <location>
        <begin position="399"/>
        <end position="515"/>
    </location>
</feature>